<sequence>MSEPRPPYLSGALSRHQQGPGLPAVARAPQCRPGHPRRDPDVGDRKPRPLDKSRELGERMTTGQPCWNWSNPDAENQVA</sequence>
<dbReference type="AlphaFoldDB" id="A0AAV7KXQ6"/>
<evidence type="ECO:0000256" key="1">
    <source>
        <dbReference type="SAM" id="MobiDB-lite"/>
    </source>
</evidence>
<feature type="region of interest" description="Disordered" evidence="1">
    <location>
        <begin position="1"/>
        <end position="79"/>
    </location>
</feature>
<name>A0AAV7KXQ6_PLEWA</name>
<proteinExistence type="predicted"/>
<keyword evidence="3" id="KW-1185">Reference proteome</keyword>
<protein>
    <submittedName>
        <fullName evidence="2">Uncharacterized protein</fullName>
    </submittedName>
</protein>
<evidence type="ECO:0000313" key="2">
    <source>
        <dbReference type="EMBL" id="KAJ1080150.1"/>
    </source>
</evidence>
<evidence type="ECO:0000313" key="3">
    <source>
        <dbReference type="Proteomes" id="UP001066276"/>
    </source>
</evidence>
<accession>A0AAV7KXQ6</accession>
<organism evidence="2 3">
    <name type="scientific">Pleurodeles waltl</name>
    <name type="common">Iberian ribbed newt</name>
    <dbReference type="NCBI Taxonomy" id="8319"/>
    <lineage>
        <taxon>Eukaryota</taxon>
        <taxon>Metazoa</taxon>
        <taxon>Chordata</taxon>
        <taxon>Craniata</taxon>
        <taxon>Vertebrata</taxon>
        <taxon>Euteleostomi</taxon>
        <taxon>Amphibia</taxon>
        <taxon>Batrachia</taxon>
        <taxon>Caudata</taxon>
        <taxon>Salamandroidea</taxon>
        <taxon>Salamandridae</taxon>
        <taxon>Pleurodelinae</taxon>
        <taxon>Pleurodeles</taxon>
    </lineage>
</organism>
<dbReference type="Proteomes" id="UP001066276">
    <property type="component" value="Chromosome 12"/>
</dbReference>
<feature type="compositionally biased region" description="Polar residues" evidence="1">
    <location>
        <begin position="61"/>
        <end position="79"/>
    </location>
</feature>
<comment type="caution">
    <text evidence="2">The sequence shown here is derived from an EMBL/GenBank/DDBJ whole genome shotgun (WGS) entry which is preliminary data.</text>
</comment>
<feature type="compositionally biased region" description="Basic and acidic residues" evidence="1">
    <location>
        <begin position="36"/>
        <end position="58"/>
    </location>
</feature>
<gene>
    <name evidence="2" type="ORF">NDU88_000370</name>
</gene>
<reference evidence="2" key="1">
    <citation type="journal article" date="2022" name="bioRxiv">
        <title>Sequencing and chromosome-scale assembly of the giantPleurodeles waltlgenome.</title>
        <authorList>
            <person name="Brown T."/>
            <person name="Elewa A."/>
            <person name="Iarovenko S."/>
            <person name="Subramanian E."/>
            <person name="Araus A.J."/>
            <person name="Petzold A."/>
            <person name="Susuki M."/>
            <person name="Suzuki K.-i.T."/>
            <person name="Hayashi T."/>
            <person name="Toyoda A."/>
            <person name="Oliveira C."/>
            <person name="Osipova E."/>
            <person name="Leigh N.D."/>
            <person name="Simon A."/>
            <person name="Yun M.H."/>
        </authorList>
    </citation>
    <scope>NUCLEOTIDE SEQUENCE</scope>
    <source>
        <strain evidence="2">20211129_DDA</strain>
        <tissue evidence="2">Liver</tissue>
    </source>
</reference>
<dbReference type="EMBL" id="JANPWB010000016">
    <property type="protein sequence ID" value="KAJ1080150.1"/>
    <property type="molecule type" value="Genomic_DNA"/>
</dbReference>